<comment type="caution">
    <text evidence="1">The sequence shown here is derived from an EMBL/GenBank/DDBJ whole genome shotgun (WGS) entry which is preliminary data.</text>
</comment>
<dbReference type="Proteomes" id="UP000655759">
    <property type="component" value="Unassembled WGS sequence"/>
</dbReference>
<organism evidence="1 2">
    <name type="scientific">Candidatus Nitrosotenuis uzonensis</name>
    <dbReference type="NCBI Taxonomy" id="1407055"/>
    <lineage>
        <taxon>Archaea</taxon>
        <taxon>Nitrososphaerota</taxon>
        <taxon>Candidatus Nitrosotenuis</taxon>
    </lineage>
</organism>
<evidence type="ECO:0000313" key="2">
    <source>
        <dbReference type="Proteomes" id="UP000655759"/>
    </source>
</evidence>
<reference evidence="1" key="1">
    <citation type="submission" date="2021-02" db="EMBL/GenBank/DDBJ databases">
        <authorList>
            <person name="Han P."/>
        </authorList>
    </citation>
    <scope>NUCLEOTIDE SEQUENCE</scope>
    <source>
        <strain evidence="1">Candidatus Nitrosotenuis uzonensis 5A</strain>
    </source>
</reference>
<accession>A0A812EU20</accession>
<protein>
    <submittedName>
        <fullName evidence="1">Uncharacterized protein</fullName>
    </submittedName>
</protein>
<dbReference type="RefSeq" id="WP_205098070.1">
    <property type="nucleotide sequence ID" value="NZ_CAJNAQ010000002.1"/>
</dbReference>
<dbReference type="AlphaFoldDB" id="A0A812EU20"/>
<evidence type="ECO:0000313" key="1">
    <source>
        <dbReference type="EMBL" id="CAE6487545.1"/>
    </source>
</evidence>
<name>A0A812EU20_9ARCH</name>
<proteinExistence type="predicted"/>
<dbReference type="EMBL" id="CAJNAQ010000002">
    <property type="protein sequence ID" value="CAE6487545.1"/>
    <property type="molecule type" value="Genomic_DNA"/>
</dbReference>
<sequence>MSMHNRAVCVFCANPRPIYAAKVQWLKHLASHREAMIAYVVDNFEKCPLGAYPRHIRDKTEYAGHIRWAHTKKELIEWAYRNLIESQIATYP</sequence>
<gene>
    <name evidence="1" type="ORF">NUZ5A_20332</name>
</gene>